<dbReference type="InterPro" id="IPR005184">
    <property type="entry name" value="DUF306_Meta_HslJ"/>
</dbReference>
<dbReference type="InterPro" id="IPR038670">
    <property type="entry name" value="HslJ-like_sf"/>
</dbReference>
<feature type="domain" description="DUF306" evidence="1">
    <location>
        <begin position="31"/>
        <end position="135"/>
    </location>
</feature>
<dbReference type="PANTHER" id="PTHR35535">
    <property type="entry name" value="HEAT SHOCK PROTEIN HSLJ"/>
    <property type="match status" value="1"/>
</dbReference>
<dbReference type="PANTHER" id="PTHR35535:SF1">
    <property type="entry name" value="HEAT SHOCK PROTEIN HSLJ"/>
    <property type="match status" value="1"/>
</dbReference>
<gene>
    <name evidence="2" type="ORF">HNQ93_000726</name>
</gene>
<dbReference type="Pfam" id="PF03724">
    <property type="entry name" value="META"/>
    <property type="match status" value="1"/>
</dbReference>
<organism evidence="2 3">
    <name type="scientific">Hymenobacter luteus</name>
    <dbReference type="NCBI Taxonomy" id="1411122"/>
    <lineage>
        <taxon>Bacteria</taxon>
        <taxon>Pseudomonadati</taxon>
        <taxon>Bacteroidota</taxon>
        <taxon>Cytophagia</taxon>
        <taxon>Cytophagales</taxon>
        <taxon>Hymenobacteraceae</taxon>
        <taxon>Hymenobacter</taxon>
    </lineage>
</organism>
<sequence>MRLFTLALGFAGLSVLGSCQDDRDPNPEELLLNTRWQLVQVEETPVSVSSYSDTFRSYIRFTTGPNRTEGLAPCNSFGGTFTLGSSRGVLSISGQSSTKATCPAQALEDKYLAALPRTAGYEISGQELRLYDASNTLRPLLIFEKAD</sequence>
<evidence type="ECO:0000313" key="3">
    <source>
        <dbReference type="Proteomes" id="UP000532746"/>
    </source>
</evidence>
<dbReference type="RefSeq" id="WP_183401915.1">
    <property type="nucleotide sequence ID" value="NZ_JACHGG010000001.1"/>
</dbReference>
<evidence type="ECO:0000259" key="1">
    <source>
        <dbReference type="Pfam" id="PF03724"/>
    </source>
</evidence>
<proteinExistence type="predicted"/>
<protein>
    <submittedName>
        <fullName evidence="2">Heat shock protein HslJ</fullName>
    </submittedName>
</protein>
<comment type="caution">
    <text evidence="2">The sequence shown here is derived from an EMBL/GenBank/DDBJ whole genome shotgun (WGS) entry which is preliminary data.</text>
</comment>
<keyword evidence="3" id="KW-1185">Reference proteome</keyword>
<dbReference type="PROSITE" id="PS51257">
    <property type="entry name" value="PROKAR_LIPOPROTEIN"/>
    <property type="match status" value="1"/>
</dbReference>
<reference evidence="2 3" key="1">
    <citation type="submission" date="2020-08" db="EMBL/GenBank/DDBJ databases">
        <title>Genomic Encyclopedia of Type Strains, Phase IV (KMG-IV): sequencing the most valuable type-strain genomes for metagenomic binning, comparative biology and taxonomic classification.</title>
        <authorList>
            <person name="Goeker M."/>
        </authorList>
    </citation>
    <scope>NUCLEOTIDE SEQUENCE [LARGE SCALE GENOMIC DNA]</scope>
    <source>
        <strain evidence="2 3">DSM 26718</strain>
    </source>
</reference>
<dbReference type="InterPro" id="IPR053147">
    <property type="entry name" value="Hsp_HslJ-like"/>
</dbReference>
<accession>A0A7W9SY63</accession>
<dbReference type="AlphaFoldDB" id="A0A7W9SY63"/>
<keyword evidence="2" id="KW-0346">Stress response</keyword>
<evidence type="ECO:0000313" key="2">
    <source>
        <dbReference type="EMBL" id="MBB6057896.1"/>
    </source>
</evidence>
<name>A0A7W9SY63_9BACT</name>
<dbReference type="EMBL" id="JACHGG010000001">
    <property type="protein sequence ID" value="MBB6057896.1"/>
    <property type="molecule type" value="Genomic_DNA"/>
</dbReference>
<dbReference type="Proteomes" id="UP000532746">
    <property type="component" value="Unassembled WGS sequence"/>
</dbReference>
<dbReference type="Gene3D" id="2.40.128.270">
    <property type="match status" value="1"/>
</dbReference>